<accession>A0A8K0NPH8</accession>
<dbReference type="InterPro" id="IPR004839">
    <property type="entry name" value="Aminotransferase_I/II_large"/>
</dbReference>
<dbReference type="InterPro" id="IPR015424">
    <property type="entry name" value="PyrdxlP-dep_Trfase"/>
</dbReference>
<comment type="caution">
    <text evidence="7">The sequence shown here is derived from an EMBL/GenBank/DDBJ whole genome shotgun (WGS) entry which is preliminary data.</text>
</comment>
<evidence type="ECO:0000313" key="7">
    <source>
        <dbReference type="EMBL" id="KAG7562548.1"/>
    </source>
</evidence>
<dbReference type="Pfam" id="PF00155">
    <property type="entry name" value="Aminotran_1_2"/>
    <property type="match status" value="1"/>
</dbReference>
<evidence type="ECO:0000256" key="3">
    <source>
        <dbReference type="ARBA" id="ARBA00022576"/>
    </source>
</evidence>
<evidence type="ECO:0000256" key="2">
    <source>
        <dbReference type="ARBA" id="ARBA00007441"/>
    </source>
</evidence>
<dbReference type="EMBL" id="JABELV010000030">
    <property type="protein sequence ID" value="KAG7562548.1"/>
    <property type="molecule type" value="Genomic_DNA"/>
</dbReference>
<dbReference type="CDD" id="cd00609">
    <property type="entry name" value="AAT_like"/>
    <property type="match status" value="1"/>
</dbReference>
<name>A0A8K0NPH8_9TREE</name>
<keyword evidence="8" id="KW-1185">Reference proteome</keyword>
<keyword evidence="4" id="KW-0808">Transferase</keyword>
<organism evidence="7 8">
    <name type="scientific">Filobasidium floriforme</name>
    <dbReference type="NCBI Taxonomy" id="5210"/>
    <lineage>
        <taxon>Eukaryota</taxon>
        <taxon>Fungi</taxon>
        <taxon>Dikarya</taxon>
        <taxon>Basidiomycota</taxon>
        <taxon>Agaricomycotina</taxon>
        <taxon>Tremellomycetes</taxon>
        <taxon>Filobasidiales</taxon>
        <taxon>Filobasidiaceae</taxon>
        <taxon>Filobasidium</taxon>
    </lineage>
</organism>
<dbReference type="InterPro" id="IPR050859">
    <property type="entry name" value="Class-I_PLP-dep_aminotransf"/>
</dbReference>
<protein>
    <recommendedName>
        <fullName evidence="6">Aminotransferase class I/classII large domain-containing protein</fullName>
    </recommendedName>
</protein>
<gene>
    <name evidence="7" type="ORF">FFLO_02022</name>
</gene>
<dbReference type="GO" id="GO:0008483">
    <property type="term" value="F:transaminase activity"/>
    <property type="evidence" value="ECO:0007669"/>
    <property type="project" value="UniProtKB-KW"/>
</dbReference>
<dbReference type="GO" id="GO:1901605">
    <property type="term" value="P:alpha-amino acid metabolic process"/>
    <property type="evidence" value="ECO:0007669"/>
    <property type="project" value="TreeGrafter"/>
</dbReference>
<evidence type="ECO:0000256" key="4">
    <source>
        <dbReference type="ARBA" id="ARBA00022679"/>
    </source>
</evidence>
<dbReference type="SUPFAM" id="SSF53383">
    <property type="entry name" value="PLP-dependent transferases"/>
    <property type="match status" value="1"/>
</dbReference>
<evidence type="ECO:0000256" key="5">
    <source>
        <dbReference type="ARBA" id="ARBA00022898"/>
    </source>
</evidence>
<evidence type="ECO:0000256" key="1">
    <source>
        <dbReference type="ARBA" id="ARBA00001933"/>
    </source>
</evidence>
<dbReference type="Gene3D" id="3.40.640.10">
    <property type="entry name" value="Type I PLP-dependent aspartate aminotransferase-like (Major domain)"/>
    <property type="match status" value="1"/>
</dbReference>
<sequence length="573" mass="64507">MDASYAFADSGSARKDDLPESIDLSHHLNLTTRSRTANSLKGLYKYMNAPGMLSLAGGLPNPEIFPFESMSAEILPCDALAKKPPTLTGDISKDTVKEQSFISWLFGKKPTKTISVPKSHTPVHDPAAVDLSTLLQYSSAEGHPALKEFIRNFVEKVYRPGFADWQVQLNVGATAGWSQVVAMLMERGDAILVEEFTYPGAMNAYQPLDIKPVSVKIDGEGLLPEDFDSILANWDEQKEGRRRPRVLYTVPTGQNPTGGTMLAERKQKIYDLCVKYDVIIVEDEPYYFLYSDPWVPRAGKQSGQALRAYDNFKDDKKGVEEFFKKLPPSYLRFDYQGRVIRLDTFSKTIAPGSRLGWFTANPLFTERLLRGCESAISSPNGIGQAMITKLMLEWGYDGYIRWLRGIKATYAMRRDWMCDLLESTFHLEFNQSLPVSQHIKWITAYEKTAPGMGGAVLDEKRGYKAQKPLVSFVPPSAGMFVWLAVHLDSHKDFEKVKARGEDPNRVLLEKLFIELAEHKVLVVPGFFFDAQPGQPHKGSENIGFLRLAFSFAPHDEMKQALEIMSRVIIKFFA</sequence>
<keyword evidence="5" id="KW-0663">Pyridoxal phosphate</keyword>
<reference evidence="7" key="1">
    <citation type="submission" date="2020-04" db="EMBL/GenBank/DDBJ databases">
        <title>Analysis of mating type loci in Filobasidium floriforme.</title>
        <authorList>
            <person name="Nowrousian M."/>
        </authorList>
    </citation>
    <scope>NUCLEOTIDE SEQUENCE</scope>
    <source>
        <strain evidence="7">CBS 6242</strain>
    </source>
</reference>
<comment type="similarity">
    <text evidence="2">Belongs to the class-I pyridoxal-phosphate-dependent aminotransferase family.</text>
</comment>
<dbReference type="AlphaFoldDB" id="A0A8K0NPH8"/>
<dbReference type="Proteomes" id="UP000812966">
    <property type="component" value="Unassembled WGS sequence"/>
</dbReference>
<keyword evidence="3" id="KW-0032">Aminotransferase</keyword>
<dbReference type="InterPro" id="IPR015421">
    <property type="entry name" value="PyrdxlP-dep_Trfase_major"/>
</dbReference>
<dbReference type="GO" id="GO:0030170">
    <property type="term" value="F:pyridoxal phosphate binding"/>
    <property type="evidence" value="ECO:0007669"/>
    <property type="project" value="InterPro"/>
</dbReference>
<comment type="cofactor">
    <cofactor evidence="1">
        <name>pyridoxal 5'-phosphate</name>
        <dbReference type="ChEBI" id="CHEBI:597326"/>
    </cofactor>
</comment>
<dbReference type="PANTHER" id="PTHR42790:SF1">
    <property type="entry name" value="AROMATIC AMINO ACID AMINOTRANSFERASE, HYPOTHETICAL (EUROFUNG)"/>
    <property type="match status" value="1"/>
</dbReference>
<proteinExistence type="inferred from homology"/>
<dbReference type="PANTHER" id="PTHR42790">
    <property type="entry name" value="AMINOTRANSFERASE"/>
    <property type="match status" value="1"/>
</dbReference>
<evidence type="ECO:0000259" key="6">
    <source>
        <dbReference type="Pfam" id="PF00155"/>
    </source>
</evidence>
<evidence type="ECO:0000313" key="8">
    <source>
        <dbReference type="Proteomes" id="UP000812966"/>
    </source>
</evidence>
<feature type="domain" description="Aminotransferase class I/classII large" evidence="6">
    <location>
        <begin position="128"/>
        <end position="422"/>
    </location>
</feature>